<feature type="domain" description="SWIM-type" evidence="5">
    <location>
        <begin position="80"/>
        <end position="112"/>
    </location>
</feature>
<dbReference type="PANTHER" id="PTHR31973:SF113">
    <property type="entry name" value="PROTEIN FAR1-RELATED SEQUENCE 5-LIKE"/>
    <property type="match status" value="1"/>
</dbReference>
<keyword evidence="1" id="KW-0479">Metal-binding</keyword>
<evidence type="ECO:0000256" key="3">
    <source>
        <dbReference type="ARBA" id="ARBA00022833"/>
    </source>
</evidence>
<sequence length="167" mass="19448">MAKVDKVNHKVKEYLEDVGYKKWSRVHSTVNRGRIMTSNIAECINGCLVEARQLSILEFLEEVVPSYEFIFSVYEAGRKYIVCLERKKCTCGRFQLDEIHCAHAITVLKDKNVTNMHPYCSDYYKPHTLAKTYEVPMIPMPDKEDWLVPSNVVDETVWPPRYKRLAG</sequence>
<evidence type="ECO:0000256" key="4">
    <source>
        <dbReference type="PROSITE-ProRule" id="PRU00325"/>
    </source>
</evidence>
<protein>
    <recommendedName>
        <fullName evidence="5">SWIM-type domain-containing protein</fullName>
    </recommendedName>
</protein>
<proteinExistence type="predicted"/>
<keyword evidence="7" id="KW-1185">Reference proteome</keyword>
<evidence type="ECO:0000313" key="7">
    <source>
        <dbReference type="Proteomes" id="UP000824120"/>
    </source>
</evidence>
<dbReference type="Pfam" id="PF04434">
    <property type="entry name" value="SWIM"/>
    <property type="match status" value="1"/>
</dbReference>
<dbReference type="GO" id="GO:0008270">
    <property type="term" value="F:zinc ion binding"/>
    <property type="evidence" value="ECO:0007669"/>
    <property type="project" value="UniProtKB-KW"/>
</dbReference>
<accession>A0A9J5WPR0</accession>
<reference evidence="6 7" key="1">
    <citation type="submission" date="2020-09" db="EMBL/GenBank/DDBJ databases">
        <title>De no assembly of potato wild relative species, Solanum commersonii.</title>
        <authorList>
            <person name="Cho K."/>
        </authorList>
    </citation>
    <scope>NUCLEOTIDE SEQUENCE [LARGE SCALE GENOMIC DNA]</scope>
    <source>
        <strain evidence="6">LZ3.2</strain>
        <tissue evidence="6">Leaf</tissue>
    </source>
</reference>
<keyword evidence="2 4" id="KW-0863">Zinc-finger</keyword>
<dbReference type="EMBL" id="JACXVP010000011">
    <property type="protein sequence ID" value="KAG5577857.1"/>
    <property type="molecule type" value="Genomic_DNA"/>
</dbReference>
<evidence type="ECO:0000256" key="2">
    <source>
        <dbReference type="ARBA" id="ARBA00022771"/>
    </source>
</evidence>
<keyword evidence="3" id="KW-0862">Zinc</keyword>
<dbReference type="PANTHER" id="PTHR31973">
    <property type="entry name" value="POLYPROTEIN, PUTATIVE-RELATED"/>
    <property type="match status" value="1"/>
</dbReference>
<name>A0A9J5WPR0_SOLCO</name>
<dbReference type="Proteomes" id="UP000824120">
    <property type="component" value="Chromosome 11"/>
</dbReference>
<dbReference type="SMART" id="SM00575">
    <property type="entry name" value="ZnF_PMZ"/>
    <property type="match status" value="1"/>
</dbReference>
<dbReference type="AlphaFoldDB" id="A0A9J5WPR0"/>
<comment type="caution">
    <text evidence="6">The sequence shown here is derived from an EMBL/GenBank/DDBJ whole genome shotgun (WGS) entry which is preliminary data.</text>
</comment>
<dbReference type="PROSITE" id="PS50966">
    <property type="entry name" value="ZF_SWIM"/>
    <property type="match status" value="1"/>
</dbReference>
<dbReference type="OrthoDB" id="1304883at2759"/>
<evidence type="ECO:0000259" key="5">
    <source>
        <dbReference type="PROSITE" id="PS50966"/>
    </source>
</evidence>
<dbReference type="InterPro" id="IPR006564">
    <property type="entry name" value="Znf_PMZ"/>
</dbReference>
<evidence type="ECO:0000313" key="6">
    <source>
        <dbReference type="EMBL" id="KAG5577857.1"/>
    </source>
</evidence>
<gene>
    <name evidence="6" type="ORF">H5410_057991</name>
</gene>
<organism evidence="6 7">
    <name type="scientific">Solanum commersonii</name>
    <name type="common">Commerson's wild potato</name>
    <name type="synonym">Commerson's nightshade</name>
    <dbReference type="NCBI Taxonomy" id="4109"/>
    <lineage>
        <taxon>Eukaryota</taxon>
        <taxon>Viridiplantae</taxon>
        <taxon>Streptophyta</taxon>
        <taxon>Embryophyta</taxon>
        <taxon>Tracheophyta</taxon>
        <taxon>Spermatophyta</taxon>
        <taxon>Magnoliopsida</taxon>
        <taxon>eudicotyledons</taxon>
        <taxon>Gunneridae</taxon>
        <taxon>Pentapetalae</taxon>
        <taxon>asterids</taxon>
        <taxon>lamiids</taxon>
        <taxon>Solanales</taxon>
        <taxon>Solanaceae</taxon>
        <taxon>Solanoideae</taxon>
        <taxon>Solaneae</taxon>
        <taxon>Solanum</taxon>
    </lineage>
</organism>
<dbReference type="InterPro" id="IPR007527">
    <property type="entry name" value="Znf_SWIM"/>
</dbReference>
<evidence type="ECO:0000256" key="1">
    <source>
        <dbReference type="ARBA" id="ARBA00022723"/>
    </source>
</evidence>